<dbReference type="NCBIfam" id="NF033157">
    <property type="entry name" value="SWFGD_domain"/>
    <property type="match status" value="1"/>
</dbReference>
<feature type="region of interest" description="Disordered" evidence="1">
    <location>
        <begin position="69"/>
        <end position="130"/>
    </location>
</feature>
<feature type="compositionally biased region" description="Basic and acidic residues" evidence="1">
    <location>
        <begin position="19"/>
        <end position="56"/>
    </location>
</feature>
<gene>
    <name evidence="2" type="ORF">FHS50_000227</name>
</gene>
<feature type="region of interest" description="Disordered" evidence="1">
    <location>
        <begin position="270"/>
        <end position="306"/>
    </location>
</feature>
<feature type="region of interest" description="Disordered" evidence="1">
    <location>
        <begin position="1"/>
        <end position="56"/>
    </location>
</feature>
<name>A0A839Z3N8_9SPHN</name>
<feature type="compositionally biased region" description="Basic and acidic residues" evidence="1">
    <location>
        <begin position="69"/>
        <end position="109"/>
    </location>
</feature>
<keyword evidence="3" id="KW-1185">Reference proteome</keyword>
<dbReference type="InterPro" id="IPR047800">
    <property type="entry name" value="SWFGD_dom"/>
</dbReference>
<reference evidence="2 3" key="1">
    <citation type="submission" date="2020-08" db="EMBL/GenBank/DDBJ databases">
        <title>Genomic Encyclopedia of Type Strains, Phase IV (KMG-IV): sequencing the most valuable type-strain genomes for metagenomic binning, comparative biology and taxonomic classification.</title>
        <authorList>
            <person name="Goeker M."/>
        </authorList>
    </citation>
    <scope>NUCLEOTIDE SEQUENCE [LARGE SCALE GENOMIC DNA]</scope>
    <source>
        <strain evidence="2 3">DSM 24194</strain>
    </source>
</reference>
<feature type="compositionally biased region" description="Basic and acidic residues" evidence="1">
    <location>
        <begin position="270"/>
        <end position="299"/>
    </location>
</feature>
<evidence type="ECO:0000313" key="3">
    <source>
        <dbReference type="Proteomes" id="UP000578569"/>
    </source>
</evidence>
<dbReference type="Proteomes" id="UP000578569">
    <property type="component" value="Unassembled WGS sequence"/>
</dbReference>
<dbReference type="InterPro" id="IPR018684">
    <property type="entry name" value="DUF2171"/>
</dbReference>
<dbReference type="Pfam" id="PF09939">
    <property type="entry name" value="DUF2171"/>
    <property type="match status" value="1"/>
</dbReference>
<feature type="compositionally biased region" description="Basic and acidic residues" evidence="1">
    <location>
        <begin position="1"/>
        <end position="12"/>
    </location>
</feature>
<dbReference type="EMBL" id="JACICF010000001">
    <property type="protein sequence ID" value="MBB3763204.1"/>
    <property type="molecule type" value="Genomic_DNA"/>
</dbReference>
<evidence type="ECO:0000256" key="1">
    <source>
        <dbReference type="SAM" id="MobiDB-lite"/>
    </source>
</evidence>
<proteinExistence type="predicted"/>
<dbReference type="AlphaFoldDB" id="A0A839Z3N8"/>
<sequence length="306" mass="37289">MAHDRYEQDRSRRGQVYGRRGEQSAWSREDERGQWRDRDFDRGSMRPSGYDRDERDFFDRASDEVRSWFGDERAQQRREYDERMDRERGEYGWGRDYDRGARDMDEGYRRPYTGRRQVQPPHGRWGRDDDRAERYDYDRGYTQNRFGRPMTEREYTHQDSDYSNWRRRQIDELDRDYAEWRSENRKRFDDEFTSWREERRTKRQMLREIPDHAEVVGSDGEHVGTVDKVRGDRIIMTRDDSEDGHHHSLTCSRLDCIEDGKVKLNLTAEEAKSMWRDEERDRALGERSDQGEDGPHMLERSFSNTY</sequence>
<accession>A0A839Z3N8</accession>
<evidence type="ECO:0000313" key="2">
    <source>
        <dbReference type="EMBL" id="MBB3763204.1"/>
    </source>
</evidence>
<dbReference type="RefSeq" id="WP_183932517.1">
    <property type="nucleotide sequence ID" value="NZ_JACICF010000001.1"/>
</dbReference>
<comment type="caution">
    <text evidence="2">The sequence shown here is derived from an EMBL/GenBank/DDBJ whole genome shotgun (WGS) entry which is preliminary data.</text>
</comment>
<protein>
    <recommendedName>
        <fullName evidence="4">DUF2171 domain-containing protein</fullName>
    </recommendedName>
</protein>
<organism evidence="2 3">
    <name type="scientific">Sphingomicrobium lutaoense</name>
    <dbReference type="NCBI Taxonomy" id="515949"/>
    <lineage>
        <taxon>Bacteria</taxon>
        <taxon>Pseudomonadati</taxon>
        <taxon>Pseudomonadota</taxon>
        <taxon>Alphaproteobacteria</taxon>
        <taxon>Sphingomonadales</taxon>
        <taxon>Sphingomonadaceae</taxon>
        <taxon>Sphingomicrobium</taxon>
    </lineage>
</organism>
<evidence type="ECO:0008006" key="4">
    <source>
        <dbReference type="Google" id="ProtNLM"/>
    </source>
</evidence>